<dbReference type="InterPro" id="IPR050683">
    <property type="entry name" value="Bact_Polysacc_Export_ATP-bd"/>
</dbReference>
<evidence type="ECO:0000313" key="7">
    <source>
        <dbReference type="Proteomes" id="UP001312908"/>
    </source>
</evidence>
<dbReference type="Pfam" id="PF00005">
    <property type="entry name" value="ABC_tran"/>
    <property type="match status" value="1"/>
</dbReference>
<dbReference type="PROSITE" id="PS50893">
    <property type="entry name" value="ABC_TRANSPORTER_2"/>
    <property type="match status" value="1"/>
</dbReference>
<keyword evidence="3" id="KW-0547">Nucleotide-binding</keyword>
<dbReference type="Proteomes" id="UP001312908">
    <property type="component" value="Unassembled WGS sequence"/>
</dbReference>
<organism evidence="6 7">
    <name type="scientific">Sorlinia euscelidii</name>
    <dbReference type="NCBI Taxonomy" id="3081148"/>
    <lineage>
        <taxon>Bacteria</taxon>
        <taxon>Pseudomonadati</taxon>
        <taxon>Pseudomonadota</taxon>
        <taxon>Alphaproteobacteria</taxon>
        <taxon>Acetobacterales</taxon>
        <taxon>Acetobacteraceae</taxon>
        <taxon>Sorlinia</taxon>
    </lineage>
</organism>
<dbReference type="PANTHER" id="PTHR46743">
    <property type="entry name" value="TEICHOIC ACIDS EXPORT ATP-BINDING PROTEIN TAGH"/>
    <property type="match status" value="1"/>
</dbReference>
<proteinExistence type="inferred from homology"/>
<name>A0ABU7U233_9PROT</name>
<protein>
    <submittedName>
        <fullName evidence="6">Lipopolysaccharide transport system ATP-binding protein</fullName>
    </submittedName>
</protein>
<dbReference type="SMART" id="SM00382">
    <property type="entry name" value="AAA"/>
    <property type="match status" value="1"/>
</dbReference>
<evidence type="ECO:0000256" key="4">
    <source>
        <dbReference type="ARBA" id="ARBA00022840"/>
    </source>
</evidence>
<dbReference type="InterPro" id="IPR027417">
    <property type="entry name" value="P-loop_NTPase"/>
</dbReference>
<dbReference type="EMBL" id="JAWJZY010000002">
    <property type="protein sequence ID" value="MEE8658396.1"/>
    <property type="molecule type" value="Genomic_DNA"/>
</dbReference>
<comment type="caution">
    <text evidence="6">The sequence shown here is derived from an EMBL/GenBank/DDBJ whole genome shotgun (WGS) entry which is preliminary data.</text>
</comment>
<dbReference type="RefSeq" id="WP_394819336.1">
    <property type="nucleotide sequence ID" value="NZ_JAWJZY010000002.1"/>
</dbReference>
<dbReference type="InterPro" id="IPR015860">
    <property type="entry name" value="ABC_transpr_TagH-like"/>
</dbReference>
<dbReference type="Gene3D" id="3.40.50.300">
    <property type="entry name" value="P-loop containing nucleotide triphosphate hydrolases"/>
    <property type="match status" value="1"/>
</dbReference>
<evidence type="ECO:0000256" key="1">
    <source>
        <dbReference type="ARBA" id="ARBA00005417"/>
    </source>
</evidence>
<accession>A0ABU7U233</accession>
<dbReference type="GO" id="GO:0005524">
    <property type="term" value="F:ATP binding"/>
    <property type="evidence" value="ECO:0007669"/>
    <property type="project" value="UniProtKB-KW"/>
</dbReference>
<evidence type="ECO:0000256" key="2">
    <source>
        <dbReference type="ARBA" id="ARBA00022448"/>
    </source>
</evidence>
<dbReference type="InterPro" id="IPR003439">
    <property type="entry name" value="ABC_transporter-like_ATP-bd"/>
</dbReference>
<reference evidence="6 7" key="1">
    <citation type="submission" date="2023-10" db="EMBL/GenBank/DDBJ databases">
        <title>Sorlinia euscelidii gen. nov., sp. nov., an acetic acid bacteria isolated from the gut of Euscelidius variegatus emitter.</title>
        <authorList>
            <person name="Michoud G."/>
            <person name="Marasco R."/>
            <person name="Seferji K."/>
            <person name="Gonella E."/>
            <person name="Garuglieri E."/>
            <person name="Alma A."/>
            <person name="Mapelli F."/>
            <person name="Borin S."/>
            <person name="Daffonchio D."/>
            <person name="Crotti E."/>
        </authorList>
    </citation>
    <scope>NUCLEOTIDE SEQUENCE [LARGE SCALE GENOMIC DNA]</scope>
    <source>
        <strain evidence="6 7">EV16P</strain>
    </source>
</reference>
<dbReference type="SUPFAM" id="SSF52540">
    <property type="entry name" value="P-loop containing nucleoside triphosphate hydrolases"/>
    <property type="match status" value="1"/>
</dbReference>
<keyword evidence="7" id="KW-1185">Reference proteome</keyword>
<evidence type="ECO:0000313" key="6">
    <source>
        <dbReference type="EMBL" id="MEE8658396.1"/>
    </source>
</evidence>
<dbReference type="PANTHER" id="PTHR46743:SF2">
    <property type="entry name" value="TEICHOIC ACIDS EXPORT ATP-BINDING PROTEIN TAGH"/>
    <property type="match status" value="1"/>
</dbReference>
<evidence type="ECO:0000259" key="5">
    <source>
        <dbReference type="PROSITE" id="PS50893"/>
    </source>
</evidence>
<keyword evidence="2" id="KW-0813">Transport</keyword>
<keyword evidence="4 6" id="KW-0067">ATP-binding</keyword>
<comment type="similarity">
    <text evidence="1">Belongs to the ABC transporter superfamily.</text>
</comment>
<sequence length="255" mass="28137">MTSLLVEKLSLSFPIYHADSRNLRRWLGARVQGAQRSATGGVLAEDERHRLSVQVLRDLSFSVRSGERLGLVGRNGAGKTSLMRALAGIYAPLSGRITIEGRFSALLDAQLGMNPELTGAENIHLRCLFSGCSRKAYRRVLEDVAQFAELGSFIDLPVKTYSSGMALRLAFGLASAITPQILLMDEWMMAGDARFMERARLRLERLVDSSEIMVLSSHVEDVLRQWCTRIIWLEGGEIRQDGPPGAVLDAYAASI</sequence>
<gene>
    <name evidence="6" type="ORF">DOFOFD_05160</name>
</gene>
<dbReference type="InterPro" id="IPR003593">
    <property type="entry name" value="AAA+_ATPase"/>
</dbReference>
<dbReference type="CDD" id="cd03220">
    <property type="entry name" value="ABC_KpsT_Wzt"/>
    <property type="match status" value="1"/>
</dbReference>
<feature type="domain" description="ABC transporter" evidence="5">
    <location>
        <begin position="29"/>
        <end position="255"/>
    </location>
</feature>
<evidence type="ECO:0000256" key="3">
    <source>
        <dbReference type="ARBA" id="ARBA00022741"/>
    </source>
</evidence>